<dbReference type="SMART" id="SM00204">
    <property type="entry name" value="TGFB"/>
    <property type="match status" value="1"/>
</dbReference>
<dbReference type="PANTHER" id="PTHR11848">
    <property type="entry name" value="TGF-BETA FAMILY"/>
    <property type="match status" value="1"/>
</dbReference>
<evidence type="ECO:0000256" key="4">
    <source>
        <dbReference type="ARBA" id="ARBA00023030"/>
    </source>
</evidence>
<keyword evidence="5" id="KW-1015">Disulfide bond</keyword>
<dbReference type="PROSITE" id="PS00250">
    <property type="entry name" value="TGF_BETA_1"/>
    <property type="match status" value="1"/>
</dbReference>
<dbReference type="AlphaFoldDB" id="B6S3A2"/>
<feature type="region of interest" description="Disordered" evidence="7">
    <location>
        <begin position="23"/>
        <end position="118"/>
    </location>
</feature>
<evidence type="ECO:0000256" key="2">
    <source>
        <dbReference type="ARBA" id="ARBA00006656"/>
    </source>
</evidence>
<feature type="compositionally biased region" description="Basic residues" evidence="7">
    <location>
        <begin position="83"/>
        <end position="94"/>
    </location>
</feature>
<dbReference type="InterPro" id="IPR029034">
    <property type="entry name" value="Cystine-knot_cytokine"/>
</dbReference>
<sequence>MPWKRLALVLLLMLLQAAATEARAQRNNKSKRRTQHQQHDKIRTTASEFVRMTRLPAGGTAHTANTAAGRQPPPLQPPQHDTHRQRHSGPRRNRPSQSQHATQRHNQHQPQAAENECPTCTQREMRKNLRLAQIKDRVLTATGLGTPPNMTGVVISSNPDVQGIIEGMKSAVPMPSNEPIYNPDEPDVKTETIFVPVEQVPSNLKIPEGTDVLYFRLNDTVVGSRPSRAILHMFLKPSDTRTADTASQVQVPASLIKASVSVFKVARPRRAGGNIQKTAVTQMMETYNPDKGNWVKVEVYSLLQEWLTRPEDNLGVVVEARDTQGNQVAVTDPWEIEETKDKIPLLEIHTEDANRRNRRNSAGSQCVNRNDSRCCRYALTVDFVDMGWDFIVAPKVYEANFCNGECPFLYAQKYAHTSLIQKMNSSAQHGPCCGARKLSPMKMLYYDHDHQIKFDIIQDMVVDHCGCT</sequence>
<dbReference type="GO" id="GO:0005125">
    <property type="term" value="F:cytokine activity"/>
    <property type="evidence" value="ECO:0007669"/>
    <property type="project" value="TreeGrafter"/>
</dbReference>
<accession>B6S3A2</accession>
<reference evidence="10" key="1">
    <citation type="submission" date="2008-04" db="EMBL/GenBank/DDBJ databases">
        <title>Characterization of a myostatin-like gene from the Chinese mitten crab Eriocheir sinensis.</title>
        <authorList>
            <person name="Kim K.S."/>
            <person name="Kim N.K."/>
            <person name="Kim H.-W."/>
        </authorList>
    </citation>
    <scope>NUCLEOTIDE SEQUENCE</scope>
</reference>
<dbReference type="OrthoDB" id="5948587at2759"/>
<evidence type="ECO:0000313" key="10">
    <source>
        <dbReference type="EMBL" id="ACF40953.1"/>
    </source>
</evidence>
<feature type="compositionally biased region" description="Basic residues" evidence="7">
    <location>
        <begin position="26"/>
        <end position="36"/>
    </location>
</feature>
<dbReference type="GO" id="GO:0005615">
    <property type="term" value="C:extracellular space"/>
    <property type="evidence" value="ECO:0007669"/>
    <property type="project" value="TreeGrafter"/>
</dbReference>
<dbReference type="SUPFAM" id="SSF57501">
    <property type="entry name" value="Cystine-knot cytokines"/>
    <property type="match status" value="1"/>
</dbReference>
<dbReference type="InterPro" id="IPR017948">
    <property type="entry name" value="TGFb_CS"/>
</dbReference>
<evidence type="ECO:0000256" key="5">
    <source>
        <dbReference type="ARBA" id="ARBA00023157"/>
    </source>
</evidence>
<comment type="subcellular location">
    <subcellularLocation>
        <location evidence="1">Secreted</location>
    </subcellularLocation>
</comment>
<feature type="compositionally biased region" description="Low complexity" evidence="7">
    <location>
        <begin position="57"/>
        <end position="69"/>
    </location>
</feature>
<feature type="chain" id="PRO_5002849297" evidence="8">
    <location>
        <begin position="23"/>
        <end position="468"/>
    </location>
</feature>
<dbReference type="Gene3D" id="2.60.120.970">
    <property type="match status" value="1"/>
</dbReference>
<evidence type="ECO:0000259" key="9">
    <source>
        <dbReference type="PROSITE" id="PS51362"/>
    </source>
</evidence>
<protein>
    <submittedName>
        <fullName evidence="10">Myostatin</fullName>
    </submittedName>
</protein>
<keyword evidence="8" id="KW-0732">Signal</keyword>
<dbReference type="GO" id="GO:0008083">
    <property type="term" value="F:growth factor activity"/>
    <property type="evidence" value="ECO:0007669"/>
    <property type="project" value="UniProtKB-KW"/>
</dbReference>
<dbReference type="Gene3D" id="2.10.90.10">
    <property type="entry name" value="Cystine-knot cytokines"/>
    <property type="match status" value="1"/>
</dbReference>
<dbReference type="SMR" id="B6S3A2"/>
<organism evidence="10">
    <name type="scientific">Eriocheir sinensis</name>
    <name type="common">Chinese mitten crab</name>
    <dbReference type="NCBI Taxonomy" id="95602"/>
    <lineage>
        <taxon>Eukaryota</taxon>
        <taxon>Metazoa</taxon>
        <taxon>Ecdysozoa</taxon>
        <taxon>Arthropoda</taxon>
        <taxon>Crustacea</taxon>
        <taxon>Multicrustacea</taxon>
        <taxon>Malacostraca</taxon>
        <taxon>Eumalacostraca</taxon>
        <taxon>Eucarida</taxon>
        <taxon>Decapoda</taxon>
        <taxon>Pleocyemata</taxon>
        <taxon>Brachyura</taxon>
        <taxon>Eubrachyura</taxon>
        <taxon>Grapsoidea</taxon>
        <taxon>Varunidae</taxon>
        <taxon>Eriocheir</taxon>
    </lineage>
</organism>
<evidence type="ECO:0000256" key="1">
    <source>
        <dbReference type="ARBA" id="ARBA00004613"/>
    </source>
</evidence>
<dbReference type="EMBL" id="EU650662">
    <property type="protein sequence ID" value="ACF40953.1"/>
    <property type="molecule type" value="mRNA"/>
</dbReference>
<evidence type="ECO:0000256" key="3">
    <source>
        <dbReference type="ARBA" id="ARBA00022525"/>
    </source>
</evidence>
<comment type="similarity">
    <text evidence="2 6">Belongs to the TGF-beta family.</text>
</comment>
<dbReference type="CDD" id="cd13751">
    <property type="entry name" value="TGF_beta_GDF8_like"/>
    <property type="match status" value="1"/>
</dbReference>
<dbReference type="InterPro" id="IPR015615">
    <property type="entry name" value="TGF-beta-rel"/>
</dbReference>
<evidence type="ECO:0000256" key="6">
    <source>
        <dbReference type="RuleBase" id="RU000354"/>
    </source>
</evidence>
<feature type="signal peptide" evidence="8">
    <location>
        <begin position="1"/>
        <end position="22"/>
    </location>
</feature>
<dbReference type="PROSITE" id="PS51362">
    <property type="entry name" value="TGF_BETA_2"/>
    <property type="match status" value="1"/>
</dbReference>
<feature type="domain" description="TGF-beta family profile" evidence="9">
    <location>
        <begin position="356"/>
        <end position="468"/>
    </location>
</feature>
<dbReference type="InterPro" id="IPR001839">
    <property type="entry name" value="TGF-b_C"/>
</dbReference>
<dbReference type="Pfam" id="PF00019">
    <property type="entry name" value="TGF_beta"/>
    <property type="match status" value="1"/>
</dbReference>
<feature type="compositionally biased region" description="Polar residues" evidence="7">
    <location>
        <begin position="108"/>
        <end position="118"/>
    </location>
</feature>
<keyword evidence="3" id="KW-0964">Secreted</keyword>
<evidence type="ECO:0000256" key="7">
    <source>
        <dbReference type="SAM" id="MobiDB-lite"/>
    </source>
</evidence>
<keyword evidence="4 6" id="KW-0339">Growth factor</keyword>
<proteinExistence type="evidence at transcript level"/>
<name>B6S3A2_ERISI</name>
<dbReference type="PANTHER" id="PTHR11848:SF262">
    <property type="entry name" value="LD29161P"/>
    <property type="match status" value="1"/>
</dbReference>
<evidence type="ECO:0000256" key="8">
    <source>
        <dbReference type="SAM" id="SignalP"/>
    </source>
</evidence>